<dbReference type="Pfam" id="PF02518">
    <property type="entry name" value="HATPase_c"/>
    <property type="match status" value="1"/>
</dbReference>
<evidence type="ECO:0000313" key="13">
    <source>
        <dbReference type="EMBL" id="RFZ92971.1"/>
    </source>
</evidence>
<dbReference type="PANTHER" id="PTHR42878:SF15">
    <property type="entry name" value="BACTERIOPHYTOCHROME"/>
    <property type="match status" value="1"/>
</dbReference>
<dbReference type="Pfam" id="PF01590">
    <property type="entry name" value="GAF"/>
    <property type="match status" value="1"/>
</dbReference>
<dbReference type="InterPro" id="IPR001294">
    <property type="entry name" value="Phytochrome"/>
</dbReference>
<sequence>MNIDLTNCDREPIHIPGSIQSHGFLIAINRKGEITYHSENVKTYLKDVPDVLLGQHIGTIEPLIGNNEPFNFINQLLSFGKTNGFEQTNPFNTDIHGQAYHLIISDSDDNYLLEFEPARSDSSTDIQRTIGRSISEMLADKNLQNLLNNSAAQVKSVIGYDRVMVYRFAEDGHGEVVAEAKNDELEPWLGLHYPASDIPKQARELYKKNFTRLIADVYTQPSAIITAADNAGSNLDLTNSQLRAVSPIHIQYLKNMEVASSFSISLMYKQELWGLIACHNYTPRFIDFRSRESAKLIGQILSSALEFRQDEENQQVSDKFKNAVDQLSRLMLKDNGIEFALTAHDTSLLDVVDAGGAVLMLENNVIKLGNTPDDEQLKELVTWVKANIIDSLYYTGKLSAIYPAAAKYKDIASGLMVSTLSRELDEYVLWFKPEQLKTVKWAGNPEKNIETDANGNRIISPRNSFEEWSETITATSASWSNEEVKSVIRLRSEIAYALNQKAGAIRLLNEKLKQAYEELDTFSYTISHDLKNPLTAVKSYAQILLRDKNLTPQAIRALERINAGADKMNNMIAEVLDYSRIGRSELVSTEIDTKTLIEDHVRELLLVYEVEPSVVTIKNTPAISGDPVMVSQVFANVISNAIKYSKKTSPQKVIIDATENDREVVYSITDNGLGIDIKQLPRIFELFNRMDNVGDIEGTGVGLAIVKRIIEKHRGKIWVDSELGQGSTFYIAFNKNTAD</sequence>
<evidence type="ECO:0000259" key="12">
    <source>
        <dbReference type="PROSITE" id="PS50109"/>
    </source>
</evidence>
<dbReference type="InterPro" id="IPR036097">
    <property type="entry name" value="HisK_dim/P_sf"/>
</dbReference>
<evidence type="ECO:0000256" key="1">
    <source>
        <dbReference type="ARBA" id="ARBA00000085"/>
    </source>
</evidence>
<dbReference type="Gene3D" id="3.30.450.270">
    <property type="match status" value="1"/>
</dbReference>
<dbReference type="InterPro" id="IPR003594">
    <property type="entry name" value="HATPase_dom"/>
</dbReference>
<proteinExistence type="inferred from homology"/>
<dbReference type="SUPFAM" id="SSF47384">
    <property type="entry name" value="Homodimeric domain of signal transducing histidine kinase"/>
    <property type="match status" value="1"/>
</dbReference>
<dbReference type="GO" id="GO:0009881">
    <property type="term" value="F:photoreceptor activity"/>
    <property type="evidence" value="ECO:0007669"/>
    <property type="project" value="UniProtKB-KW"/>
</dbReference>
<dbReference type="EC" id="2.7.13.3" evidence="3"/>
<comment type="caution">
    <text evidence="13">The sequence shown here is derived from an EMBL/GenBank/DDBJ whole genome shotgun (WGS) entry which is preliminary data.</text>
</comment>
<dbReference type="CDD" id="cd00082">
    <property type="entry name" value="HisKA"/>
    <property type="match status" value="1"/>
</dbReference>
<dbReference type="InterPro" id="IPR043150">
    <property type="entry name" value="Phytochrome_PHY_sf"/>
</dbReference>
<evidence type="ECO:0000256" key="10">
    <source>
        <dbReference type="ARBA" id="ARBA00023170"/>
    </source>
</evidence>
<dbReference type="SMART" id="SM00387">
    <property type="entry name" value="HATPase_c"/>
    <property type="match status" value="1"/>
</dbReference>
<dbReference type="GO" id="GO:0006355">
    <property type="term" value="P:regulation of DNA-templated transcription"/>
    <property type="evidence" value="ECO:0007669"/>
    <property type="project" value="InterPro"/>
</dbReference>
<dbReference type="PROSITE" id="PS50109">
    <property type="entry name" value="HIS_KIN"/>
    <property type="match status" value="1"/>
</dbReference>
<dbReference type="PROSITE" id="PS50046">
    <property type="entry name" value="PHYTOCHROME_2"/>
    <property type="match status" value="1"/>
</dbReference>
<evidence type="ECO:0000256" key="6">
    <source>
        <dbReference type="ARBA" id="ARBA00022606"/>
    </source>
</evidence>
<organism evidence="13 14">
    <name type="scientific">Mucilaginibacter conchicola</name>
    <dbReference type="NCBI Taxonomy" id="2303333"/>
    <lineage>
        <taxon>Bacteria</taxon>
        <taxon>Pseudomonadati</taxon>
        <taxon>Bacteroidota</taxon>
        <taxon>Sphingobacteriia</taxon>
        <taxon>Sphingobacteriales</taxon>
        <taxon>Sphingobacteriaceae</taxon>
        <taxon>Mucilaginibacter</taxon>
    </lineage>
</organism>
<keyword evidence="4" id="KW-0600">Photoreceptor protein</keyword>
<dbReference type="Gene3D" id="3.30.450.20">
    <property type="entry name" value="PAS domain"/>
    <property type="match status" value="1"/>
</dbReference>
<feature type="domain" description="Phytochrome chromophore attachment site" evidence="11">
    <location>
        <begin position="142"/>
        <end position="303"/>
    </location>
</feature>
<dbReference type="SUPFAM" id="SSF55785">
    <property type="entry name" value="PYP-like sensor domain (PAS domain)"/>
    <property type="match status" value="1"/>
</dbReference>
<dbReference type="PRINTS" id="PR01033">
    <property type="entry name" value="PHYTOCHROME"/>
</dbReference>
<dbReference type="SUPFAM" id="SSF55874">
    <property type="entry name" value="ATPase domain of HSP90 chaperone/DNA topoisomerase II/histidine kinase"/>
    <property type="match status" value="1"/>
</dbReference>
<name>A0A372NVJ5_9SPHI</name>
<dbReference type="InterPro" id="IPR005467">
    <property type="entry name" value="His_kinase_dom"/>
</dbReference>
<reference evidence="13 14" key="1">
    <citation type="submission" date="2018-08" db="EMBL/GenBank/DDBJ databases">
        <title>Mucilaginibacter sp. MYSH2.</title>
        <authorList>
            <person name="Seo T."/>
        </authorList>
    </citation>
    <scope>NUCLEOTIDE SEQUENCE [LARGE SCALE GENOMIC DNA]</scope>
    <source>
        <strain evidence="13 14">MYSH2</strain>
    </source>
</reference>
<keyword evidence="10" id="KW-0675">Receptor</keyword>
<dbReference type="InterPro" id="IPR035965">
    <property type="entry name" value="PAS-like_dom_sf"/>
</dbReference>
<protein>
    <recommendedName>
        <fullName evidence="3">histidine kinase</fullName>
        <ecNumber evidence="3">2.7.13.3</ecNumber>
    </recommendedName>
</protein>
<dbReference type="Gene3D" id="1.10.287.130">
    <property type="match status" value="1"/>
</dbReference>
<dbReference type="GO" id="GO:0030295">
    <property type="term" value="F:protein kinase activator activity"/>
    <property type="evidence" value="ECO:0007669"/>
    <property type="project" value="TreeGrafter"/>
</dbReference>
<dbReference type="SUPFAM" id="SSF55781">
    <property type="entry name" value="GAF domain-like"/>
    <property type="match status" value="2"/>
</dbReference>
<dbReference type="GO" id="GO:0000155">
    <property type="term" value="F:phosphorelay sensor kinase activity"/>
    <property type="evidence" value="ECO:0007669"/>
    <property type="project" value="InterPro"/>
</dbReference>
<dbReference type="Pfam" id="PF00360">
    <property type="entry name" value="PHY"/>
    <property type="match status" value="1"/>
</dbReference>
<dbReference type="InterPro" id="IPR013515">
    <property type="entry name" value="Phytochrome_cen-reg"/>
</dbReference>
<dbReference type="InterPro" id="IPR036890">
    <property type="entry name" value="HATPase_C_sf"/>
</dbReference>
<evidence type="ECO:0000259" key="11">
    <source>
        <dbReference type="PROSITE" id="PS50046"/>
    </source>
</evidence>
<dbReference type="InterPro" id="IPR029016">
    <property type="entry name" value="GAF-like_dom_sf"/>
</dbReference>
<dbReference type="InterPro" id="IPR003018">
    <property type="entry name" value="GAF"/>
</dbReference>
<comment type="catalytic activity">
    <reaction evidence="1">
        <text>ATP + protein L-histidine = ADP + protein N-phospho-L-histidine.</text>
        <dbReference type="EC" id="2.7.13.3"/>
    </reaction>
</comment>
<keyword evidence="14" id="KW-1185">Reference proteome</keyword>
<evidence type="ECO:0000256" key="4">
    <source>
        <dbReference type="ARBA" id="ARBA00022543"/>
    </source>
</evidence>
<evidence type="ECO:0000256" key="7">
    <source>
        <dbReference type="ARBA" id="ARBA00022679"/>
    </source>
</evidence>
<dbReference type="InterPro" id="IPR050351">
    <property type="entry name" value="BphY/WalK/GraS-like"/>
</dbReference>
<dbReference type="SMART" id="SM00388">
    <property type="entry name" value="HisKA"/>
    <property type="match status" value="1"/>
</dbReference>
<dbReference type="Pfam" id="PF00512">
    <property type="entry name" value="HisKA"/>
    <property type="match status" value="1"/>
</dbReference>
<evidence type="ECO:0000256" key="2">
    <source>
        <dbReference type="ARBA" id="ARBA00006402"/>
    </source>
</evidence>
<accession>A0A372NVJ5</accession>
<keyword evidence="7" id="KW-0808">Transferase</keyword>
<dbReference type="Gene3D" id="3.30.565.10">
    <property type="entry name" value="Histidine kinase-like ATPase, C-terminal domain"/>
    <property type="match status" value="1"/>
</dbReference>
<dbReference type="RefSeq" id="WP_117392680.1">
    <property type="nucleotide sequence ID" value="NZ_QWDC01000002.1"/>
</dbReference>
<evidence type="ECO:0000313" key="14">
    <source>
        <dbReference type="Proteomes" id="UP000264217"/>
    </source>
</evidence>
<evidence type="ECO:0000256" key="9">
    <source>
        <dbReference type="ARBA" id="ARBA00022991"/>
    </source>
</evidence>
<dbReference type="InterPro" id="IPR016132">
    <property type="entry name" value="Phyto_chromo_attachment"/>
</dbReference>
<keyword evidence="5" id="KW-0597">Phosphoprotein</keyword>
<keyword evidence="9" id="KW-0157">Chromophore</keyword>
<dbReference type="GO" id="GO:0000156">
    <property type="term" value="F:phosphorelay response regulator activity"/>
    <property type="evidence" value="ECO:0007669"/>
    <property type="project" value="TreeGrafter"/>
</dbReference>
<dbReference type="Proteomes" id="UP000264217">
    <property type="component" value="Unassembled WGS sequence"/>
</dbReference>
<evidence type="ECO:0000256" key="8">
    <source>
        <dbReference type="ARBA" id="ARBA00022777"/>
    </source>
</evidence>
<dbReference type="InterPro" id="IPR013654">
    <property type="entry name" value="PAS_2"/>
</dbReference>
<dbReference type="GO" id="GO:0009584">
    <property type="term" value="P:detection of visible light"/>
    <property type="evidence" value="ECO:0007669"/>
    <property type="project" value="InterPro"/>
</dbReference>
<keyword evidence="8" id="KW-0418">Kinase</keyword>
<dbReference type="OrthoDB" id="9766459at2"/>
<dbReference type="Gene3D" id="3.30.450.40">
    <property type="match status" value="1"/>
</dbReference>
<feature type="domain" description="Histidine kinase" evidence="12">
    <location>
        <begin position="525"/>
        <end position="737"/>
    </location>
</feature>
<dbReference type="InterPro" id="IPR003661">
    <property type="entry name" value="HisK_dim/P_dom"/>
</dbReference>
<dbReference type="GO" id="GO:0007234">
    <property type="term" value="P:osmosensory signaling via phosphorelay pathway"/>
    <property type="evidence" value="ECO:0007669"/>
    <property type="project" value="TreeGrafter"/>
</dbReference>
<evidence type="ECO:0000256" key="3">
    <source>
        <dbReference type="ARBA" id="ARBA00012438"/>
    </source>
</evidence>
<dbReference type="EMBL" id="QWDC01000002">
    <property type="protein sequence ID" value="RFZ92971.1"/>
    <property type="molecule type" value="Genomic_DNA"/>
</dbReference>
<keyword evidence="6" id="KW-0716">Sensory transduction</keyword>
<dbReference type="AlphaFoldDB" id="A0A372NVJ5"/>
<gene>
    <name evidence="13" type="ORF">D0C36_16420</name>
</gene>
<dbReference type="SMART" id="SM00065">
    <property type="entry name" value="GAF"/>
    <property type="match status" value="1"/>
</dbReference>
<dbReference type="PANTHER" id="PTHR42878">
    <property type="entry name" value="TWO-COMPONENT HISTIDINE KINASE"/>
    <property type="match status" value="1"/>
</dbReference>
<dbReference type="FunFam" id="3.30.565.10:FF:000006">
    <property type="entry name" value="Sensor histidine kinase WalK"/>
    <property type="match status" value="1"/>
</dbReference>
<dbReference type="Pfam" id="PF08446">
    <property type="entry name" value="PAS_2"/>
    <property type="match status" value="1"/>
</dbReference>
<evidence type="ECO:0000256" key="5">
    <source>
        <dbReference type="ARBA" id="ARBA00022553"/>
    </source>
</evidence>
<comment type="similarity">
    <text evidence="2">In the N-terminal section; belongs to the phytochrome family.</text>
</comment>